<dbReference type="Proteomes" id="UP000734854">
    <property type="component" value="Unassembled WGS sequence"/>
</dbReference>
<keyword evidence="1" id="KW-0378">Hydrolase</keyword>
<dbReference type="PANTHER" id="PTHR43329">
    <property type="entry name" value="EPOXIDE HYDROLASE"/>
    <property type="match status" value="1"/>
</dbReference>
<dbReference type="Pfam" id="PF00561">
    <property type="entry name" value="Abhydrolase_1"/>
    <property type="match status" value="1"/>
</dbReference>
<dbReference type="InterPro" id="IPR000639">
    <property type="entry name" value="Epox_hydrolase-like"/>
</dbReference>
<dbReference type="InterPro" id="IPR000073">
    <property type="entry name" value="AB_hydrolase_1"/>
</dbReference>
<dbReference type="EMBL" id="JACMSC010000011">
    <property type="protein sequence ID" value="KAG6501997.1"/>
    <property type="molecule type" value="Genomic_DNA"/>
</dbReference>
<evidence type="ECO:0000259" key="3">
    <source>
        <dbReference type="Pfam" id="PF00561"/>
    </source>
</evidence>
<comment type="similarity">
    <text evidence="2">Belongs to the AB hydrolase superfamily. Epoxide hydrolase family.</text>
</comment>
<organism evidence="4 5">
    <name type="scientific">Zingiber officinale</name>
    <name type="common">Ginger</name>
    <name type="synonym">Amomum zingiber</name>
    <dbReference type="NCBI Taxonomy" id="94328"/>
    <lineage>
        <taxon>Eukaryota</taxon>
        <taxon>Viridiplantae</taxon>
        <taxon>Streptophyta</taxon>
        <taxon>Embryophyta</taxon>
        <taxon>Tracheophyta</taxon>
        <taxon>Spermatophyta</taxon>
        <taxon>Magnoliopsida</taxon>
        <taxon>Liliopsida</taxon>
        <taxon>Zingiberales</taxon>
        <taxon>Zingiberaceae</taxon>
        <taxon>Zingiber</taxon>
    </lineage>
</organism>
<feature type="domain" description="AB hydrolase-1" evidence="3">
    <location>
        <begin position="10"/>
        <end position="152"/>
    </location>
</feature>
<proteinExistence type="inferred from homology"/>
<dbReference type="SUPFAM" id="SSF53474">
    <property type="entry name" value="alpha/beta-Hydrolases"/>
    <property type="match status" value="1"/>
</dbReference>
<protein>
    <recommendedName>
        <fullName evidence="3">AB hydrolase-1 domain-containing protein</fullName>
    </recommendedName>
</protein>
<dbReference type="PRINTS" id="PR00412">
    <property type="entry name" value="EPOXHYDRLASE"/>
</dbReference>
<accession>A0A8J5GE98</accession>
<evidence type="ECO:0000313" key="5">
    <source>
        <dbReference type="Proteomes" id="UP000734854"/>
    </source>
</evidence>
<sequence length="346" mass="38391">MHVSEKGDGPVVLLLHGFPELWYTWRHQMHRLVALGYCAVAPDLRGFGDTEVPTDHRDYYLPCRSDLPHCSSSLPLCRPALPLCRPAMVFRFADLVFCSAGLPLCRPGLSAHHVFVVGHDWGSMVAWNLSMFRMDKVRAMVNLSQAFTPRNPTRKSLEYLRSAFGDDYYICRGRIRGCSGDLTKICSGGLIRKCSGGLARKYSRSLTKKYSGGMTWKCSRGLTRKYSGSLTRKYSGGLTRKCSGGLIRKCSGGLTKKCSGGLTRKYSRSLTRKYSGGLTRKYSRSLTRKYSGGLIRKCSGGLTSGSPSIREHRFRGCILQICRVSSLADSLFTSFSGKIFFGAGEF</sequence>
<name>A0A8J5GE98_ZINOF</name>
<evidence type="ECO:0000256" key="2">
    <source>
        <dbReference type="ARBA" id="ARBA00038334"/>
    </source>
</evidence>
<dbReference type="InterPro" id="IPR029058">
    <property type="entry name" value="AB_hydrolase_fold"/>
</dbReference>
<reference evidence="4 5" key="1">
    <citation type="submission" date="2020-08" db="EMBL/GenBank/DDBJ databases">
        <title>Plant Genome Project.</title>
        <authorList>
            <person name="Zhang R.-G."/>
        </authorList>
    </citation>
    <scope>NUCLEOTIDE SEQUENCE [LARGE SCALE GENOMIC DNA]</scope>
    <source>
        <tissue evidence="4">Rhizome</tissue>
    </source>
</reference>
<dbReference type="GO" id="GO:0016787">
    <property type="term" value="F:hydrolase activity"/>
    <property type="evidence" value="ECO:0007669"/>
    <property type="project" value="UniProtKB-KW"/>
</dbReference>
<comment type="caution">
    <text evidence="4">The sequence shown here is derived from an EMBL/GenBank/DDBJ whole genome shotgun (WGS) entry which is preliminary data.</text>
</comment>
<dbReference type="AlphaFoldDB" id="A0A8J5GE98"/>
<dbReference type="Gene3D" id="3.40.50.1820">
    <property type="entry name" value="alpha/beta hydrolase"/>
    <property type="match status" value="1"/>
</dbReference>
<gene>
    <name evidence="4" type="ORF">ZIOFF_041884</name>
</gene>
<keyword evidence="5" id="KW-1185">Reference proteome</keyword>
<evidence type="ECO:0000313" key="4">
    <source>
        <dbReference type="EMBL" id="KAG6501997.1"/>
    </source>
</evidence>
<evidence type="ECO:0000256" key="1">
    <source>
        <dbReference type="ARBA" id="ARBA00022801"/>
    </source>
</evidence>